<comment type="caution">
    <text evidence="3">The sequence shown here is derived from an EMBL/GenBank/DDBJ whole genome shotgun (WGS) entry which is preliminary data.</text>
</comment>
<feature type="domain" description="GIY-YIG" evidence="2">
    <location>
        <begin position="24"/>
        <end position="98"/>
    </location>
</feature>
<evidence type="ECO:0000259" key="2">
    <source>
        <dbReference type="SMART" id="SM00465"/>
    </source>
</evidence>
<proteinExistence type="predicted"/>
<sequence length="318" mass="35616">MNVNAATSGLVQGTVPAESSRDGHTALYRFFDEQDVLLYVGITDRLTVRFREHSHHSKWWPLAVSHRVEWLAGRALADRTERQVIREEKPLFNVLHTPRARLPLSEETGRQDVAANGGNSLLDDLKKHFLGRPFTALDAHKVSALSHSAVARNLKELAACQVIFPIGTRSLVSPEGRKRTRTLYTLAVHEWVDEESGRPLPQERIPQSEPKRRPRKPTVGPRLDCLSLGVPSQAPAQRQSLPDTVTFDSGAELLIRLGLVDHITADGVRYLARTAANWPFGDGRPYTYRLVANTRTMDTGPFLDFFRSGPRRGGRGRK</sequence>
<dbReference type="InterPro" id="IPR035901">
    <property type="entry name" value="GIY-YIG_endonuc_sf"/>
</dbReference>
<organism evidence="3 4">
    <name type="scientific">Streptomyces chilikensis</name>
    <dbReference type="NCBI Taxonomy" id="1194079"/>
    <lineage>
        <taxon>Bacteria</taxon>
        <taxon>Bacillati</taxon>
        <taxon>Actinomycetota</taxon>
        <taxon>Actinomycetes</taxon>
        <taxon>Kitasatosporales</taxon>
        <taxon>Streptomycetaceae</taxon>
        <taxon>Streptomyces</taxon>
    </lineage>
</organism>
<keyword evidence="4" id="KW-1185">Reference proteome</keyword>
<dbReference type="SMART" id="SM00465">
    <property type="entry name" value="GIYc"/>
    <property type="match status" value="1"/>
</dbReference>
<evidence type="ECO:0000313" key="3">
    <source>
        <dbReference type="EMBL" id="MEU9578820.1"/>
    </source>
</evidence>
<evidence type="ECO:0000313" key="4">
    <source>
        <dbReference type="Proteomes" id="UP001551584"/>
    </source>
</evidence>
<dbReference type="RefSeq" id="WP_359273220.1">
    <property type="nucleotide sequence ID" value="NZ_JBEZNA010000034.1"/>
</dbReference>
<evidence type="ECO:0000256" key="1">
    <source>
        <dbReference type="SAM" id="MobiDB-lite"/>
    </source>
</evidence>
<dbReference type="InterPro" id="IPR000305">
    <property type="entry name" value="GIY-YIG_endonuc"/>
</dbReference>
<name>A0ABV3ERI0_9ACTN</name>
<dbReference type="Proteomes" id="UP001551584">
    <property type="component" value="Unassembled WGS sequence"/>
</dbReference>
<dbReference type="SUPFAM" id="SSF82771">
    <property type="entry name" value="GIY-YIG endonuclease"/>
    <property type="match status" value="1"/>
</dbReference>
<gene>
    <name evidence="3" type="ORF">AB0D95_16415</name>
</gene>
<dbReference type="EMBL" id="JBEZNA010000034">
    <property type="protein sequence ID" value="MEU9578820.1"/>
    <property type="molecule type" value="Genomic_DNA"/>
</dbReference>
<accession>A0ABV3ERI0</accession>
<feature type="region of interest" description="Disordered" evidence="1">
    <location>
        <begin position="195"/>
        <end position="222"/>
    </location>
</feature>
<protein>
    <submittedName>
        <fullName evidence="3">GIY-YIG nuclease family protein</fullName>
    </submittedName>
</protein>
<reference evidence="3 4" key="1">
    <citation type="submission" date="2024-06" db="EMBL/GenBank/DDBJ databases">
        <title>The Natural Products Discovery Center: Release of the First 8490 Sequenced Strains for Exploring Actinobacteria Biosynthetic Diversity.</title>
        <authorList>
            <person name="Kalkreuter E."/>
            <person name="Kautsar S.A."/>
            <person name="Yang D."/>
            <person name="Bader C.D."/>
            <person name="Teijaro C.N."/>
            <person name="Fluegel L."/>
            <person name="Davis C.M."/>
            <person name="Simpson J.R."/>
            <person name="Lauterbach L."/>
            <person name="Steele A.D."/>
            <person name="Gui C."/>
            <person name="Meng S."/>
            <person name="Li G."/>
            <person name="Viehrig K."/>
            <person name="Ye F."/>
            <person name="Su P."/>
            <person name="Kiefer A.F."/>
            <person name="Nichols A."/>
            <person name="Cepeda A.J."/>
            <person name="Yan W."/>
            <person name="Fan B."/>
            <person name="Jiang Y."/>
            <person name="Adhikari A."/>
            <person name="Zheng C.-J."/>
            <person name="Schuster L."/>
            <person name="Cowan T.M."/>
            <person name="Smanski M.J."/>
            <person name="Chevrette M.G."/>
            <person name="De Carvalho L.P.S."/>
            <person name="Shen B."/>
        </authorList>
    </citation>
    <scope>NUCLEOTIDE SEQUENCE [LARGE SCALE GENOMIC DNA]</scope>
    <source>
        <strain evidence="3 4">NPDC048117</strain>
    </source>
</reference>